<dbReference type="PANTHER" id="PTHR43479">
    <property type="entry name" value="ACREF/ENVCD OPERON REPRESSOR-RELATED"/>
    <property type="match status" value="1"/>
</dbReference>
<dbReference type="PRINTS" id="PR00455">
    <property type="entry name" value="HTHTETR"/>
</dbReference>
<dbReference type="Pfam" id="PF00440">
    <property type="entry name" value="TetR_N"/>
    <property type="match status" value="1"/>
</dbReference>
<keyword evidence="1 2" id="KW-0238">DNA-binding</keyword>
<reference evidence="4 5" key="1">
    <citation type="submission" date="2011-01" db="EMBL/GenBank/DDBJ databases">
        <authorList>
            <person name="Muzny D."/>
            <person name="Qin X."/>
            <person name="Buhay C."/>
            <person name="Dugan-Rocha S."/>
            <person name="Ding Y."/>
            <person name="Chen G."/>
            <person name="Hawes A."/>
            <person name="Holder M."/>
            <person name="Jhangiani S."/>
            <person name="Johnson A."/>
            <person name="Khan Z."/>
            <person name="Li Z."/>
            <person name="Liu W."/>
            <person name="Liu X."/>
            <person name="Perez L."/>
            <person name="Shen H."/>
            <person name="Wang Q."/>
            <person name="Watt J."/>
            <person name="Xi L."/>
            <person name="Xin Y."/>
            <person name="Zhou J."/>
            <person name="Deng J."/>
            <person name="Jiang H."/>
            <person name="Liu Y."/>
            <person name="Qu J."/>
            <person name="Song X.-Z."/>
            <person name="Zhang L."/>
            <person name="Villasana D."/>
            <person name="Johnson A."/>
            <person name="Liu J."/>
            <person name="Liyanage D."/>
            <person name="Lorensuhewa L."/>
            <person name="Robinson T."/>
            <person name="Song A."/>
            <person name="Song B.-B."/>
            <person name="Dinh H."/>
            <person name="Thornton R."/>
            <person name="Coyle M."/>
            <person name="Francisco L."/>
            <person name="Jackson L."/>
            <person name="Javaid M."/>
            <person name="Korchina V."/>
            <person name="Kovar C."/>
            <person name="Mata R."/>
            <person name="Mathew T."/>
            <person name="Ngo R."/>
            <person name="Nguyen L."/>
            <person name="Nguyen N."/>
            <person name="Okwuonu G."/>
            <person name="Ongeri F."/>
            <person name="Pham C."/>
            <person name="Simmons D."/>
            <person name="Wilczek-Boney K."/>
            <person name="Hale W."/>
            <person name="Jakkamsetti A."/>
            <person name="Pham P."/>
            <person name="Ruth R."/>
            <person name="San Lucas F."/>
            <person name="Warren J."/>
            <person name="Zhang J."/>
            <person name="Zhao Z."/>
            <person name="Zhou C."/>
            <person name="Zhu D."/>
            <person name="Lee S."/>
            <person name="Bess C."/>
            <person name="Blankenburg K."/>
            <person name="Forbes L."/>
            <person name="Fu Q."/>
            <person name="Gubbala S."/>
            <person name="Hirani K."/>
            <person name="Jayaseelan J.C."/>
            <person name="Lara F."/>
            <person name="Munidasa M."/>
            <person name="Palculict T."/>
            <person name="Patil S."/>
            <person name="Pu L.-L."/>
            <person name="Saada N."/>
            <person name="Tang L."/>
            <person name="Weissenberger G."/>
            <person name="Zhu Y."/>
            <person name="Hemphill L."/>
            <person name="Shang Y."/>
            <person name="Youmans B."/>
            <person name="Ayvaz T."/>
            <person name="Ross M."/>
            <person name="Santibanez J."/>
            <person name="Aqrawi P."/>
            <person name="Gross S."/>
            <person name="Joshi V."/>
            <person name="Fowler G."/>
            <person name="Nazareth L."/>
            <person name="Reid J."/>
            <person name="Worley K."/>
            <person name="Petrosino J."/>
            <person name="Highlander S."/>
            <person name="Gibbs R."/>
        </authorList>
    </citation>
    <scope>NUCLEOTIDE SEQUENCE [LARGE SCALE GENOMIC DNA]</scope>
    <source>
        <strain evidence="4 5">ATCC 49124</strain>
    </source>
</reference>
<dbReference type="InterPro" id="IPR001647">
    <property type="entry name" value="HTH_TetR"/>
</dbReference>
<comment type="caution">
    <text evidence="4">The sequence shown here is derived from an EMBL/GenBank/DDBJ whole genome shotgun (WGS) entry which is preliminary data.</text>
</comment>
<evidence type="ECO:0000259" key="3">
    <source>
        <dbReference type="PROSITE" id="PS50977"/>
    </source>
</evidence>
<gene>
    <name evidence="4" type="ORF">HMPREF9425_1014</name>
</gene>
<keyword evidence="5" id="KW-1185">Reference proteome</keyword>
<protein>
    <submittedName>
        <fullName evidence="4">Transcriptional regulator, TetR family</fullName>
    </submittedName>
</protein>
<dbReference type="InterPro" id="IPR023772">
    <property type="entry name" value="DNA-bd_HTH_TetR-type_CS"/>
</dbReference>
<evidence type="ECO:0000256" key="2">
    <source>
        <dbReference type="PROSITE-ProRule" id="PRU00335"/>
    </source>
</evidence>
<feature type="domain" description="HTH tetR-type" evidence="3">
    <location>
        <begin position="21"/>
        <end position="81"/>
    </location>
</feature>
<accession>A0ABP2KIG5</accession>
<dbReference type="InterPro" id="IPR009057">
    <property type="entry name" value="Homeodomain-like_sf"/>
</dbReference>
<dbReference type="PROSITE" id="PS01081">
    <property type="entry name" value="HTH_TETR_1"/>
    <property type="match status" value="1"/>
</dbReference>
<dbReference type="PANTHER" id="PTHR43479:SF11">
    <property type="entry name" value="ACREF_ENVCD OPERON REPRESSOR-RELATED"/>
    <property type="match status" value="1"/>
</dbReference>
<dbReference type="PROSITE" id="PS50977">
    <property type="entry name" value="HTH_TETR_2"/>
    <property type="match status" value="1"/>
</dbReference>
<organism evidence="4 5">
    <name type="scientific">Streptococcus vestibularis ATCC 49124</name>
    <dbReference type="NCBI Taxonomy" id="889206"/>
    <lineage>
        <taxon>Bacteria</taxon>
        <taxon>Bacillati</taxon>
        <taxon>Bacillota</taxon>
        <taxon>Bacilli</taxon>
        <taxon>Lactobacillales</taxon>
        <taxon>Streptococcaceae</taxon>
        <taxon>Streptococcus</taxon>
    </lineage>
</organism>
<evidence type="ECO:0000256" key="1">
    <source>
        <dbReference type="ARBA" id="ARBA00023125"/>
    </source>
</evidence>
<evidence type="ECO:0000313" key="5">
    <source>
        <dbReference type="Proteomes" id="UP000003697"/>
    </source>
</evidence>
<dbReference type="Proteomes" id="UP000003697">
    <property type="component" value="Unassembled WGS sequence"/>
</dbReference>
<dbReference type="EMBL" id="AEVI01000046">
    <property type="protein sequence ID" value="EFX96070.1"/>
    <property type="molecule type" value="Genomic_DNA"/>
</dbReference>
<proteinExistence type="predicted"/>
<dbReference type="SUPFAM" id="SSF46689">
    <property type="entry name" value="Homeodomain-like"/>
    <property type="match status" value="1"/>
</dbReference>
<sequence>MKMSESVFESFEAYLKGADYPKGKKKIMQAAVDLISTKSYNGTSTLQIAKHAGLSQATLFKYFKTKEDLLTAILHPVVPGLFGRFFEELLALETTEEKVHYLVQNRMAYLKKNRALMKIIFQEIFSNKKLRKEQLYIWNTLQDKLLVLHKELIADSRVNPEITVPQMVRICIGPLLAYFAQLYIVSDNSDIREEDLNLLEKQILGGLWK</sequence>
<dbReference type="InterPro" id="IPR050624">
    <property type="entry name" value="HTH-type_Tx_Regulator"/>
</dbReference>
<feature type="DNA-binding region" description="H-T-H motif" evidence="2">
    <location>
        <begin position="44"/>
        <end position="63"/>
    </location>
</feature>
<dbReference type="Gene3D" id="1.10.357.10">
    <property type="entry name" value="Tetracycline Repressor, domain 2"/>
    <property type="match status" value="1"/>
</dbReference>
<evidence type="ECO:0000313" key="4">
    <source>
        <dbReference type="EMBL" id="EFX96070.1"/>
    </source>
</evidence>
<name>A0ABP2KIG5_STRVE</name>